<dbReference type="OrthoDB" id="3483045at2"/>
<dbReference type="AlphaFoldDB" id="A0A1C5INS1"/>
<evidence type="ECO:0000313" key="2">
    <source>
        <dbReference type="Proteomes" id="UP000199408"/>
    </source>
</evidence>
<sequence length="408" mass="44547">MSLPARPSDAVALFEHLAQWGEVSAYEAEDLGAGPWVLVFENAGALEAVHDEHGRPVAWHLTPPFVHLVECDAQQAGRRLCFAVPEYRAYLLSIVVEGLVDAGRAGMTVELEEWTKGELAPLLAELNAFFGPLEDGKRLVDFAPAELEARMAGLPERSRPFAAWDSYALGHSARPKGLFEFALRRFGPACVALPVAVETAAVLRPLPLNREDGFGLGSASVPRPWNMQRFGVLSGAPIVDARGQRMFDEDAPLNEVLVEHLRDAVVEHPFYAAVIHLGICAWRSPASTMPTVELYVPTSGGLHDVSVLVGSRGVGRVAELLGDLVRAQGYAPFGLVDGRVPDELMGNLLRNLLELRILRRQDELLVLDDDYQSSLMAARLRTVFRPGKELQKRMVEELALRASEGGAA</sequence>
<dbReference type="STRING" id="47864.GA0070560_11475"/>
<organism evidence="1 2">
    <name type="scientific">Micromonospora halophytica</name>
    <dbReference type="NCBI Taxonomy" id="47864"/>
    <lineage>
        <taxon>Bacteria</taxon>
        <taxon>Bacillati</taxon>
        <taxon>Actinomycetota</taxon>
        <taxon>Actinomycetes</taxon>
        <taxon>Micromonosporales</taxon>
        <taxon>Micromonosporaceae</taxon>
        <taxon>Micromonospora</taxon>
    </lineage>
</organism>
<proteinExistence type="predicted"/>
<dbReference type="Proteomes" id="UP000199408">
    <property type="component" value="Unassembled WGS sequence"/>
</dbReference>
<accession>A0A1C5INS1</accession>
<dbReference type="RefSeq" id="WP_091299054.1">
    <property type="nucleotide sequence ID" value="NZ_FMDN01000014.1"/>
</dbReference>
<name>A0A1C5INS1_9ACTN</name>
<protein>
    <submittedName>
        <fullName evidence="1">Uncharacterized protein</fullName>
    </submittedName>
</protein>
<evidence type="ECO:0000313" key="1">
    <source>
        <dbReference type="EMBL" id="SCG59942.1"/>
    </source>
</evidence>
<dbReference type="EMBL" id="FMDN01000014">
    <property type="protein sequence ID" value="SCG59942.1"/>
    <property type="molecule type" value="Genomic_DNA"/>
</dbReference>
<reference evidence="2" key="1">
    <citation type="submission" date="2016-06" db="EMBL/GenBank/DDBJ databases">
        <authorList>
            <person name="Varghese N."/>
        </authorList>
    </citation>
    <scope>NUCLEOTIDE SEQUENCE [LARGE SCALE GENOMIC DNA]</scope>
    <source>
        <strain evidence="2">DSM 43171</strain>
    </source>
</reference>
<gene>
    <name evidence="1" type="ORF">GA0070560_11475</name>
</gene>
<keyword evidence="2" id="KW-1185">Reference proteome</keyword>